<dbReference type="STRING" id="1307763.L21SP4_00539"/>
<evidence type="ECO:0000256" key="4">
    <source>
        <dbReference type="ARBA" id="ARBA00060591"/>
    </source>
</evidence>
<dbReference type="SUPFAM" id="SSF56801">
    <property type="entry name" value="Acetyl-CoA synthetase-like"/>
    <property type="match status" value="1"/>
</dbReference>
<keyword evidence="3 9" id="KW-0547">Nucleotide-binding</keyword>
<dbReference type="UniPathway" id="UPA00930"/>
<evidence type="ECO:0000256" key="3">
    <source>
        <dbReference type="ARBA" id="ARBA00022741"/>
    </source>
</evidence>
<feature type="domain" description="AMP-dependent synthetase/ligase" evidence="10">
    <location>
        <begin position="94"/>
        <end position="297"/>
    </location>
</feature>
<organism evidence="12 13">
    <name type="scientific">Kiritimatiella glycovorans</name>
    <dbReference type="NCBI Taxonomy" id="1307763"/>
    <lineage>
        <taxon>Bacteria</taxon>
        <taxon>Pseudomonadati</taxon>
        <taxon>Kiritimatiellota</taxon>
        <taxon>Kiritimatiellia</taxon>
        <taxon>Kiritimatiellales</taxon>
        <taxon>Kiritimatiellaceae</taxon>
        <taxon>Kiritimatiella</taxon>
    </lineage>
</organism>
<comment type="catalytic activity">
    <reaction evidence="9">
        <text>2-phenylacetate + ATP + CoA = phenylacetyl-CoA + AMP + diphosphate</text>
        <dbReference type="Rhea" id="RHEA:20956"/>
        <dbReference type="ChEBI" id="CHEBI:18401"/>
        <dbReference type="ChEBI" id="CHEBI:30616"/>
        <dbReference type="ChEBI" id="CHEBI:33019"/>
        <dbReference type="ChEBI" id="CHEBI:57287"/>
        <dbReference type="ChEBI" id="CHEBI:57390"/>
        <dbReference type="ChEBI" id="CHEBI:456215"/>
        <dbReference type="EC" id="6.2.1.30"/>
    </reaction>
</comment>
<evidence type="ECO:0000256" key="2">
    <source>
        <dbReference type="ARBA" id="ARBA00022598"/>
    </source>
</evidence>
<dbReference type="PANTHER" id="PTHR43439">
    <property type="entry name" value="PHENYLACETATE-COENZYME A LIGASE"/>
    <property type="match status" value="1"/>
</dbReference>
<keyword evidence="2 9" id="KW-0436">Ligase</keyword>
<sequence length="445" mass="49542">MHTPELWNDMNGAFHPASAPDYLPPSRLRALQLQRLRATVERACEKVELYRGRCADAGVRPRDIGSLEDAGCLPFTEKTDLRDTYPYGMFASGLHDIVRLHASSGTTGKPIVVAYTDQDLEVWRNVMVRTFAAAGLHRGDIIQNAYGYGLFTGGLGAHYGAEALGAAVIPISGGNTERQVMVLRDFGVTAICCTPSYFLHLIERAEAMGLDWSELPLRAGIFGAEPWTEGMRARIEARTGIRAYDIYGLSEIIGPGVGTECEAQAGLHIFEDHFLVEIVDPETGEPMPDGEEGELVLTTLSKQAMPVIRYRTHDITRIIAEPCPCGRTLRRIERIARRSDDMIIVRGVNVFPSQIEAALLKVEETLPHYRIVLTREEGLDRMQVQVEVTESVFSDRVREMEELRQRLAHAVEETVGLRVDLRLAEPHTLERSAGKARRVDDRRGA</sequence>
<proteinExistence type="inferred from homology"/>
<keyword evidence="13" id="KW-1185">Reference proteome</keyword>
<dbReference type="CDD" id="cd05913">
    <property type="entry name" value="PaaK"/>
    <property type="match status" value="1"/>
</dbReference>
<dbReference type="Gene3D" id="3.40.50.12780">
    <property type="entry name" value="N-terminal domain of ligase-like"/>
    <property type="match status" value="1"/>
</dbReference>
<evidence type="ECO:0000313" key="12">
    <source>
        <dbReference type="EMBL" id="AKJ63811.1"/>
    </source>
</evidence>
<dbReference type="InterPro" id="IPR011880">
    <property type="entry name" value="PA_CoA_ligase"/>
</dbReference>
<comment type="function">
    <text evidence="9">Catalyzes the activation of phenylacetic acid (PA) to phenylacetyl-CoA (PA-CoA).</text>
</comment>
<dbReference type="InterPro" id="IPR051414">
    <property type="entry name" value="Adenylate-forming_Reductase"/>
</dbReference>
<name>A0A0G3EBJ0_9BACT</name>
<accession>A0A0G3EBJ0</accession>
<comment type="similarity">
    <text evidence="5 9">Belongs to the phenylacetyl-CoA ligase family.</text>
</comment>
<dbReference type="InterPro" id="IPR000873">
    <property type="entry name" value="AMP-dep_synth/lig_dom"/>
</dbReference>
<dbReference type="PIRSF" id="PIRSF006444">
    <property type="entry name" value="PaaK"/>
    <property type="match status" value="1"/>
</dbReference>
<dbReference type="AlphaFoldDB" id="A0A0G3EBJ0"/>
<comment type="subunit">
    <text evidence="1">Monomer.</text>
</comment>
<dbReference type="Pfam" id="PF14535">
    <property type="entry name" value="AMP-binding_C_2"/>
    <property type="match status" value="1"/>
</dbReference>
<dbReference type="Gene3D" id="3.30.300.30">
    <property type="match status" value="1"/>
</dbReference>
<dbReference type="GO" id="GO:0047475">
    <property type="term" value="F:phenylacetate-CoA ligase activity"/>
    <property type="evidence" value="ECO:0007669"/>
    <property type="project" value="UniProtKB-EC"/>
</dbReference>
<dbReference type="Proteomes" id="UP000035268">
    <property type="component" value="Chromosome"/>
</dbReference>
<protein>
    <recommendedName>
        <fullName evidence="7 9">Phenylacetate-coenzyme A ligase</fullName>
        <ecNumber evidence="6 9">6.2.1.30</ecNumber>
    </recommendedName>
    <alternativeName>
        <fullName evidence="8 9">Phenylacetyl-CoA ligase</fullName>
    </alternativeName>
</protein>
<evidence type="ECO:0000256" key="9">
    <source>
        <dbReference type="PIRNR" id="PIRNR006444"/>
    </source>
</evidence>
<evidence type="ECO:0000259" key="11">
    <source>
        <dbReference type="Pfam" id="PF14535"/>
    </source>
</evidence>
<dbReference type="GO" id="GO:0000166">
    <property type="term" value="F:nucleotide binding"/>
    <property type="evidence" value="ECO:0007669"/>
    <property type="project" value="UniProtKB-KW"/>
</dbReference>
<dbReference type="PATRIC" id="fig|1609981.3.peg.561"/>
<evidence type="ECO:0000256" key="7">
    <source>
        <dbReference type="ARBA" id="ARBA00068695"/>
    </source>
</evidence>
<evidence type="ECO:0000256" key="5">
    <source>
        <dbReference type="ARBA" id="ARBA00061566"/>
    </source>
</evidence>
<dbReference type="InterPro" id="IPR028154">
    <property type="entry name" value="AMP-dep_Lig_C"/>
</dbReference>
<dbReference type="InterPro" id="IPR042099">
    <property type="entry name" value="ANL_N_sf"/>
</dbReference>
<dbReference type="FunFam" id="3.40.50.12780:FF:000016">
    <property type="entry name" value="Phenylacetate-coenzyme A ligase"/>
    <property type="match status" value="1"/>
</dbReference>
<dbReference type="EMBL" id="CP010904">
    <property type="protein sequence ID" value="AKJ63811.1"/>
    <property type="molecule type" value="Genomic_DNA"/>
</dbReference>
<dbReference type="OrthoDB" id="580775at2"/>
<evidence type="ECO:0000259" key="10">
    <source>
        <dbReference type="Pfam" id="PF00501"/>
    </source>
</evidence>
<reference evidence="13" key="1">
    <citation type="submission" date="2015-02" db="EMBL/GenBank/DDBJ databases">
        <title>Description and complete genome sequence of the first cultured representative of the subdivision 5 of the Verrucomicrobia phylum.</title>
        <authorList>
            <person name="Spring S."/>
            <person name="Bunk B."/>
            <person name="Sproer C."/>
            <person name="Klenk H.-P."/>
        </authorList>
    </citation>
    <scope>NUCLEOTIDE SEQUENCE [LARGE SCALE GENOMIC DNA]</scope>
    <source>
        <strain evidence="13">L21-Fru-AB</strain>
    </source>
</reference>
<dbReference type="PANTHER" id="PTHR43439:SF1">
    <property type="entry name" value="PHENYLACETATE-COENZYME A LIGASE"/>
    <property type="match status" value="1"/>
</dbReference>
<evidence type="ECO:0000313" key="13">
    <source>
        <dbReference type="Proteomes" id="UP000035268"/>
    </source>
</evidence>
<dbReference type="InterPro" id="IPR045851">
    <property type="entry name" value="AMP-bd_C_sf"/>
</dbReference>
<dbReference type="RefSeq" id="WP_052881207.1">
    <property type="nucleotide sequence ID" value="NZ_CP010904.1"/>
</dbReference>
<comment type="pathway">
    <text evidence="4 9">Aromatic compound metabolism; phenylacetate degradation.</text>
</comment>
<dbReference type="KEGG" id="vbl:L21SP4_00539"/>
<reference evidence="12 13" key="2">
    <citation type="journal article" date="2016" name="ISME J.">
        <title>Characterization of the first cultured representative of Verrucomicrobia subdivision 5 indicates the proposal of a novel phylum.</title>
        <authorList>
            <person name="Spring S."/>
            <person name="Bunk B."/>
            <person name="Sproer C."/>
            <person name="Schumann P."/>
            <person name="Rohde M."/>
            <person name="Tindall B.J."/>
            <person name="Klenk H.P."/>
        </authorList>
    </citation>
    <scope>NUCLEOTIDE SEQUENCE [LARGE SCALE GENOMIC DNA]</scope>
    <source>
        <strain evidence="12 13">L21-Fru-AB</strain>
    </source>
</reference>
<dbReference type="Pfam" id="PF00501">
    <property type="entry name" value="AMP-binding"/>
    <property type="match status" value="1"/>
</dbReference>
<evidence type="ECO:0000256" key="8">
    <source>
        <dbReference type="ARBA" id="ARBA00075111"/>
    </source>
</evidence>
<dbReference type="GO" id="GO:0010124">
    <property type="term" value="P:phenylacetate catabolic process"/>
    <property type="evidence" value="ECO:0007669"/>
    <property type="project" value="UniProtKB-UniRule"/>
</dbReference>
<dbReference type="EC" id="6.2.1.30" evidence="6 9"/>
<evidence type="ECO:0000256" key="1">
    <source>
        <dbReference type="ARBA" id="ARBA00011245"/>
    </source>
</evidence>
<feature type="domain" description="AMP-dependent ligase C-terminal" evidence="11">
    <location>
        <begin position="347"/>
        <end position="443"/>
    </location>
</feature>
<gene>
    <name evidence="12" type="ORF">L21SP4_00539</name>
</gene>
<evidence type="ECO:0000256" key="6">
    <source>
        <dbReference type="ARBA" id="ARBA00066629"/>
    </source>
</evidence>